<gene>
    <name evidence="1" type="ORF">CPY51_27660</name>
</gene>
<reference evidence="1 2" key="1">
    <citation type="journal article" date="2018" name="Sci. Rep.">
        <title>Rhizobium tumorigenes sp. nov., a novel plant tumorigenic bacterium isolated from cane gall tumors on thornless blackberry.</title>
        <authorList>
            <person name="Kuzmanovi N."/>
            <person name="Smalla K."/>
            <person name="Gronow S."/>
            <person name="PuBawska J."/>
        </authorList>
    </citation>
    <scope>NUCLEOTIDE SEQUENCE [LARGE SCALE GENOMIC DNA]</scope>
    <source>
        <strain evidence="1 2">CCBAU 85046</strain>
    </source>
</reference>
<dbReference type="EMBL" id="PCDP01000065">
    <property type="protein sequence ID" value="PZM08755.1"/>
    <property type="molecule type" value="Genomic_DNA"/>
</dbReference>
<dbReference type="RefSeq" id="WP_111163444.1">
    <property type="nucleotide sequence ID" value="NZ_PCDP01000065.1"/>
</dbReference>
<comment type="caution">
    <text evidence="1">The sequence shown here is derived from an EMBL/GenBank/DDBJ whole genome shotgun (WGS) entry which is preliminary data.</text>
</comment>
<evidence type="ECO:0000313" key="1">
    <source>
        <dbReference type="EMBL" id="PZM08755.1"/>
    </source>
</evidence>
<name>A0A2W4CD62_9HYPH</name>
<keyword evidence="2" id="KW-1185">Reference proteome</keyword>
<sequence length="93" mass="10612">MTLFIRPGMPPFIMDENAHVPMSDGETDWLVIVTREALEDKAGADEISPNWLLENSDFFGEVANYKLQLGREGEEATVWVQSEDVKQWQDIRG</sequence>
<dbReference type="AlphaFoldDB" id="A0A2W4CD62"/>
<dbReference type="Proteomes" id="UP000248925">
    <property type="component" value="Unassembled WGS sequence"/>
</dbReference>
<accession>A0A2W4CD62</accession>
<proteinExistence type="predicted"/>
<evidence type="ECO:0000313" key="2">
    <source>
        <dbReference type="Proteomes" id="UP000248925"/>
    </source>
</evidence>
<organism evidence="1 2">
    <name type="scientific">Rhizobium tubonense</name>
    <dbReference type="NCBI Taxonomy" id="484088"/>
    <lineage>
        <taxon>Bacteria</taxon>
        <taxon>Pseudomonadati</taxon>
        <taxon>Pseudomonadota</taxon>
        <taxon>Alphaproteobacteria</taxon>
        <taxon>Hyphomicrobiales</taxon>
        <taxon>Rhizobiaceae</taxon>
        <taxon>Rhizobium/Agrobacterium group</taxon>
        <taxon>Rhizobium</taxon>
    </lineage>
</organism>
<dbReference type="OrthoDB" id="8370657at2"/>
<protein>
    <submittedName>
        <fullName evidence="1">Uncharacterized protein</fullName>
    </submittedName>
</protein>